<reference evidence="2" key="1">
    <citation type="submission" date="2023-06" db="EMBL/GenBank/DDBJ databases">
        <title>Genome-scale phylogeny and comparative genomics of the fungal order Sordariales.</title>
        <authorList>
            <consortium name="Lawrence Berkeley National Laboratory"/>
            <person name="Hensen N."/>
            <person name="Bonometti L."/>
            <person name="Westerberg I."/>
            <person name="Brannstrom I.O."/>
            <person name="Guillou S."/>
            <person name="Cros-Aarteil S."/>
            <person name="Calhoun S."/>
            <person name="Haridas S."/>
            <person name="Kuo A."/>
            <person name="Mondo S."/>
            <person name="Pangilinan J."/>
            <person name="Riley R."/>
            <person name="Labutti K."/>
            <person name="Andreopoulos B."/>
            <person name="Lipzen A."/>
            <person name="Chen C."/>
            <person name="Yanf M."/>
            <person name="Daum C."/>
            <person name="Ng V."/>
            <person name="Clum A."/>
            <person name="Steindorff A."/>
            <person name="Ohm R."/>
            <person name="Martin F."/>
            <person name="Silar P."/>
            <person name="Natvig D."/>
            <person name="Lalanne C."/>
            <person name="Gautier V."/>
            <person name="Ament-Velasquez S.L."/>
            <person name="Kruys A."/>
            <person name="Hutchinson M.I."/>
            <person name="Powell A.J."/>
            <person name="Barry K."/>
            <person name="Miller A.N."/>
            <person name="Grigoriev I.V."/>
            <person name="Debuchy R."/>
            <person name="Gladieux P."/>
            <person name="Thoren M.H."/>
            <person name="Johannesson H."/>
        </authorList>
    </citation>
    <scope>NUCLEOTIDE SEQUENCE</scope>
    <source>
        <strain evidence="2">8032-3</strain>
    </source>
</reference>
<dbReference type="RefSeq" id="XP_060283448.1">
    <property type="nucleotide sequence ID" value="XM_060430566.1"/>
</dbReference>
<dbReference type="PANTHER" id="PTHR37577">
    <property type="entry name" value="INTEGRAL MEMBRANE PROTEIN"/>
    <property type="match status" value="1"/>
</dbReference>
<name>A0AAJ0FNK0_9PEZI</name>
<dbReference type="Proteomes" id="UP001244011">
    <property type="component" value="Unassembled WGS sequence"/>
</dbReference>
<dbReference type="AlphaFoldDB" id="A0AAJ0FNK0"/>
<evidence type="ECO:0000256" key="1">
    <source>
        <dbReference type="SAM" id="Phobius"/>
    </source>
</evidence>
<feature type="transmembrane region" description="Helical" evidence="1">
    <location>
        <begin position="24"/>
        <end position="44"/>
    </location>
</feature>
<accession>A0AAJ0FNK0</accession>
<dbReference type="PANTHER" id="PTHR37577:SF1">
    <property type="entry name" value="INTEGRAL MEMBRANE PROTEIN"/>
    <property type="match status" value="1"/>
</dbReference>
<keyword evidence="1" id="KW-0812">Transmembrane</keyword>
<comment type="caution">
    <text evidence="2">The sequence shown here is derived from an EMBL/GenBank/DDBJ whole genome shotgun (WGS) entry which is preliminary data.</text>
</comment>
<feature type="transmembrane region" description="Helical" evidence="1">
    <location>
        <begin position="65"/>
        <end position="84"/>
    </location>
</feature>
<keyword evidence="3" id="KW-1185">Reference proteome</keyword>
<feature type="transmembrane region" description="Helical" evidence="1">
    <location>
        <begin position="96"/>
        <end position="120"/>
    </location>
</feature>
<keyword evidence="1" id="KW-1133">Transmembrane helix</keyword>
<dbReference type="EMBL" id="MU839009">
    <property type="protein sequence ID" value="KAK1767235.1"/>
    <property type="molecule type" value="Genomic_DNA"/>
</dbReference>
<organism evidence="2 3">
    <name type="scientific">Phialemonium atrogriseum</name>
    <dbReference type="NCBI Taxonomy" id="1093897"/>
    <lineage>
        <taxon>Eukaryota</taxon>
        <taxon>Fungi</taxon>
        <taxon>Dikarya</taxon>
        <taxon>Ascomycota</taxon>
        <taxon>Pezizomycotina</taxon>
        <taxon>Sordariomycetes</taxon>
        <taxon>Sordariomycetidae</taxon>
        <taxon>Cephalothecales</taxon>
        <taxon>Cephalothecaceae</taxon>
        <taxon>Phialemonium</taxon>
    </lineage>
</organism>
<dbReference type="GeneID" id="85313753"/>
<evidence type="ECO:0000313" key="3">
    <source>
        <dbReference type="Proteomes" id="UP001244011"/>
    </source>
</evidence>
<protein>
    <submittedName>
        <fullName evidence="2">Uncharacterized protein</fullName>
    </submittedName>
</protein>
<gene>
    <name evidence="2" type="ORF">QBC33DRAFT_570192</name>
</gene>
<sequence length="180" mass="19830">MSQLNCALIPVDAATEPAIGGPGALLTFMVTTVTTLFLSVRLIVDDVRARQGVRRKPSVICRKIIHGYSNHQLAVGIGLQAIGLSRTEVFVPFHFLMLWNLSLTSMATHNSTLLVLGPYYSRDKVLLWLRQVLMFFHLVLSCAYGTFVLQIEAVSLPDTLPVACAWQYNYSSTIASSLST</sequence>
<evidence type="ECO:0000313" key="2">
    <source>
        <dbReference type="EMBL" id="KAK1767235.1"/>
    </source>
</evidence>
<feature type="transmembrane region" description="Helical" evidence="1">
    <location>
        <begin position="132"/>
        <end position="151"/>
    </location>
</feature>
<proteinExistence type="predicted"/>
<keyword evidence="1" id="KW-0472">Membrane</keyword>
<dbReference type="InterPro" id="IPR053018">
    <property type="entry name" value="Elsinochrome_Biosynth-Asso"/>
</dbReference>